<dbReference type="EMBL" id="JBHTJA010000001">
    <property type="protein sequence ID" value="MFD0898892.1"/>
    <property type="molecule type" value="Genomic_DNA"/>
</dbReference>
<organism evidence="3 4">
    <name type="scientific">Actinomadura sediminis</name>
    <dbReference type="NCBI Taxonomy" id="1038904"/>
    <lineage>
        <taxon>Bacteria</taxon>
        <taxon>Bacillati</taxon>
        <taxon>Actinomycetota</taxon>
        <taxon>Actinomycetes</taxon>
        <taxon>Streptosporangiales</taxon>
        <taxon>Thermomonosporaceae</taxon>
        <taxon>Actinomadura</taxon>
    </lineage>
</organism>
<keyword evidence="3" id="KW-0489">Methyltransferase</keyword>
<protein>
    <submittedName>
        <fullName evidence="3">Class I SAM-dependent methyltransferase</fullName>
        <ecNumber evidence="3">2.1.1.-</ecNumber>
    </submittedName>
</protein>
<proteinExistence type="predicted"/>
<feature type="domain" description="Methyltransferase type 11" evidence="2">
    <location>
        <begin position="44"/>
        <end position="130"/>
    </location>
</feature>
<dbReference type="PANTHER" id="PTHR43861:SF3">
    <property type="entry name" value="PUTATIVE (AFU_ORTHOLOGUE AFUA_2G14390)-RELATED"/>
    <property type="match status" value="1"/>
</dbReference>
<evidence type="ECO:0000313" key="3">
    <source>
        <dbReference type="EMBL" id="MFD0898892.1"/>
    </source>
</evidence>
<dbReference type="GO" id="GO:0008168">
    <property type="term" value="F:methyltransferase activity"/>
    <property type="evidence" value="ECO:0007669"/>
    <property type="project" value="UniProtKB-KW"/>
</dbReference>
<dbReference type="InterPro" id="IPR013216">
    <property type="entry name" value="Methyltransf_11"/>
</dbReference>
<dbReference type="Proteomes" id="UP001596972">
    <property type="component" value="Unassembled WGS sequence"/>
</dbReference>
<dbReference type="Pfam" id="PF08241">
    <property type="entry name" value="Methyltransf_11"/>
    <property type="match status" value="1"/>
</dbReference>
<dbReference type="PANTHER" id="PTHR43861">
    <property type="entry name" value="TRANS-ACONITATE 2-METHYLTRANSFERASE-RELATED"/>
    <property type="match status" value="1"/>
</dbReference>
<dbReference type="RefSeq" id="WP_378295687.1">
    <property type="nucleotide sequence ID" value="NZ_JBHTJA010000001.1"/>
</dbReference>
<dbReference type="CDD" id="cd02440">
    <property type="entry name" value="AdoMet_MTases"/>
    <property type="match status" value="1"/>
</dbReference>
<name>A0ABW3EHM1_9ACTN</name>
<dbReference type="SUPFAM" id="SSF53335">
    <property type="entry name" value="S-adenosyl-L-methionine-dependent methyltransferases"/>
    <property type="match status" value="1"/>
</dbReference>
<comment type="caution">
    <text evidence="3">The sequence shown here is derived from an EMBL/GenBank/DDBJ whole genome shotgun (WGS) entry which is preliminary data.</text>
</comment>
<accession>A0ABW3EHM1</accession>
<keyword evidence="1 3" id="KW-0808">Transferase</keyword>
<dbReference type="GO" id="GO:0032259">
    <property type="term" value="P:methylation"/>
    <property type="evidence" value="ECO:0007669"/>
    <property type="project" value="UniProtKB-KW"/>
</dbReference>
<evidence type="ECO:0000313" key="4">
    <source>
        <dbReference type="Proteomes" id="UP001596972"/>
    </source>
</evidence>
<reference evidence="4" key="1">
    <citation type="journal article" date="2019" name="Int. J. Syst. Evol. Microbiol.">
        <title>The Global Catalogue of Microorganisms (GCM) 10K type strain sequencing project: providing services to taxonomists for standard genome sequencing and annotation.</title>
        <authorList>
            <consortium name="The Broad Institute Genomics Platform"/>
            <consortium name="The Broad Institute Genome Sequencing Center for Infectious Disease"/>
            <person name="Wu L."/>
            <person name="Ma J."/>
        </authorList>
    </citation>
    <scope>NUCLEOTIDE SEQUENCE [LARGE SCALE GENOMIC DNA]</scope>
    <source>
        <strain evidence="4">JCM 31202</strain>
    </source>
</reference>
<dbReference type="Gene3D" id="3.40.50.150">
    <property type="entry name" value="Vaccinia Virus protein VP39"/>
    <property type="match status" value="1"/>
</dbReference>
<keyword evidence="4" id="KW-1185">Reference proteome</keyword>
<dbReference type="InterPro" id="IPR029063">
    <property type="entry name" value="SAM-dependent_MTases_sf"/>
</dbReference>
<gene>
    <name evidence="3" type="ORF">ACFQ11_00605</name>
</gene>
<sequence length="261" mass="28577">MSTATFGDRDEDARERHRLLGEAYDPMTVENLARTGVGPGWRCLEVGAGDGSVAAWLDRRVAPGGRVVATDVRPDPRAAGPRVTRHDIARDPLPDGEYDLVHARLVLRLLPDRDRVLARLVRALKPGGVLQLDEFDASAAPALRVPSPAARELYETFTAAKNRLMARAGIDVAWGRQVVRAMVAAGLTGVVARSRAEPWDAGSPGLRLLAHHARHLHDGLVREGMTPGQLDDVRELLGDPGFRARSYTMYSVQGRRPREDR</sequence>
<evidence type="ECO:0000259" key="2">
    <source>
        <dbReference type="Pfam" id="PF08241"/>
    </source>
</evidence>
<evidence type="ECO:0000256" key="1">
    <source>
        <dbReference type="ARBA" id="ARBA00022679"/>
    </source>
</evidence>
<dbReference type="EC" id="2.1.1.-" evidence="3"/>